<feature type="compositionally biased region" description="Low complexity" evidence="6">
    <location>
        <begin position="509"/>
        <end position="534"/>
    </location>
</feature>
<dbReference type="SMART" id="SM00408">
    <property type="entry name" value="IGc2"/>
    <property type="match status" value="4"/>
</dbReference>
<evidence type="ECO:0000313" key="11">
    <source>
        <dbReference type="Proteomes" id="UP001627154"/>
    </source>
</evidence>
<dbReference type="Pfam" id="PF07686">
    <property type="entry name" value="V-set"/>
    <property type="match status" value="1"/>
</dbReference>
<organism evidence="10 11">
    <name type="scientific">Trichogramma kaykai</name>
    <dbReference type="NCBI Taxonomy" id="54128"/>
    <lineage>
        <taxon>Eukaryota</taxon>
        <taxon>Metazoa</taxon>
        <taxon>Ecdysozoa</taxon>
        <taxon>Arthropoda</taxon>
        <taxon>Hexapoda</taxon>
        <taxon>Insecta</taxon>
        <taxon>Pterygota</taxon>
        <taxon>Neoptera</taxon>
        <taxon>Endopterygota</taxon>
        <taxon>Hymenoptera</taxon>
        <taxon>Apocrita</taxon>
        <taxon>Proctotrupomorpha</taxon>
        <taxon>Chalcidoidea</taxon>
        <taxon>Trichogrammatidae</taxon>
        <taxon>Trichogramma</taxon>
    </lineage>
</organism>
<dbReference type="SUPFAM" id="SSF48726">
    <property type="entry name" value="Immunoglobulin"/>
    <property type="match status" value="5"/>
</dbReference>
<keyword evidence="3 7" id="KW-1133">Transmembrane helix</keyword>
<comment type="caution">
    <text evidence="10">The sequence shown here is derived from an EMBL/GenBank/DDBJ whole genome shotgun (WGS) entry which is preliminary data.</text>
</comment>
<dbReference type="SMART" id="SM00409">
    <property type="entry name" value="IG"/>
    <property type="match status" value="4"/>
</dbReference>
<dbReference type="PROSITE" id="PS50835">
    <property type="entry name" value="IG_LIKE"/>
    <property type="match status" value="5"/>
</dbReference>
<proteinExistence type="predicted"/>
<dbReference type="InterPro" id="IPR036116">
    <property type="entry name" value="FN3_sf"/>
</dbReference>
<sequence>MADIVLSQIYYFIRVVVHPHSMKYSCYPHLSYEVSFISVYGVADNRVKLPCDLESENNDAVKLVLWYKEPGNEPIYGFDMRNGNHDVLRRSSPQALGHRAYFITAAKPAHLSITDLKLKDEGIYRCRVDFVNSPTKNQKINLTVIKPPDKPVILDGGTLRPVSELEKRYNEGASVKLICATSGGRPAPRLTWFLENTVIDESYEFKSDTGQTLNHLSYPRVGRQHLKARLVCQASNTNLAPPQTALLILDVNLKPLDVHILTKESKIQTDKKYEVECRSTGSRPEALITWWIANERIYNQSKTYAAVNNQSLSVLSFVPSIEDDGKYLTCRSENPNIADSALEDKWRLDVQYQPLVKLSMGSSLNPDDIKEGDDVYFECAVRANPKAYKLSWFKDSKELRNNLTLGIVLSDRSLVLQRVTRHSAGDYTCLAINDEGKTVSNPVPLRVMYAPVCKEGKSEVVVGALKQETISLVCAVESHPAPLTFHWTFNNSGELIEMPQTRYSHATTSSTSIGSQLQQQQQQLDNSSSQQQQHQLKEYQEFHGVRMNYTPSTEMDYGTVACWASNQVGKQHSPCLFQVIAAGKPYPLHNCTATEMSAAIGREDLEEQQQQQQQKTSGGSNLQVQPQQQTSTGLLVRCLKGYDGGLPIQSYHVEVISGDENEDSRTVLNKTVVASSPVSSNGGPTIEVAGLVPGKSYRLYLYAVNAKGRSDPAMLEPVTLRGVAMYTTGNADVSVFSPLLLGLAATATLLALAVAGILAALYRKHSSGHSGSPKHAPIVCEPPNAGSTTPIHSQTKQPIDDIDPDIIPNEYERRPLTYIPVYKTPPQRRRRVVEGSCATTTDESSISPEKRPMIMQHQPTSDAALLVLPEAAPTIRQQLGPLPTLQPLHSPHQQFGGLGFSANQPTLADFKQMAFEAYNQRNNHNQNVYYSLQRASKGVSTMPQKPVTSSVSVHGKIHQPEVVTRSNRIQESCI</sequence>
<dbReference type="Pfam" id="PF00041">
    <property type="entry name" value="fn3"/>
    <property type="match status" value="1"/>
</dbReference>
<dbReference type="CDD" id="cd00063">
    <property type="entry name" value="FN3"/>
    <property type="match status" value="1"/>
</dbReference>
<dbReference type="PANTHER" id="PTHR23278">
    <property type="entry name" value="SIDESTEP PROTEIN"/>
    <property type="match status" value="1"/>
</dbReference>
<dbReference type="EMBL" id="JBJJXI010000059">
    <property type="protein sequence ID" value="KAL3398591.1"/>
    <property type="molecule type" value="Genomic_DNA"/>
</dbReference>
<dbReference type="GO" id="GO:0016020">
    <property type="term" value="C:membrane"/>
    <property type="evidence" value="ECO:0007669"/>
    <property type="project" value="UniProtKB-SubCell"/>
</dbReference>
<evidence type="ECO:0000256" key="5">
    <source>
        <dbReference type="ARBA" id="ARBA00023157"/>
    </source>
</evidence>
<keyword evidence="2 7" id="KW-0812">Transmembrane</keyword>
<dbReference type="PROSITE" id="PS50853">
    <property type="entry name" value="FN3"/>
    <property type="match status" value="1"/>
</dbReference>
<evidence type="ECO:0000256" key="4">
    <source>
        <dbReference type="ARBA" id="ARBA00023136"/>
    </source>
</evidence>
<feature type="domain" description="Ig-like" evidence="8">
    <location>
        <begin position="255"/>
        <end position="349"/>
    </location>
</feature>
<accession>A0ABD2X1F1</accession>
<dbReference type="Pfam" id="PF08205">
    <property type="entry name" value="C2-set_2"/>
    <property type="match status" value="2"/>
</dbReference>
<evidence type="ECO:0000259" key="9">
    <source>
        <dbReference type="PROSITE" id="PS50853"/>
    </source>
</evidence>
<reference evidence="10 11" key="1">
    <citation type="journal article" date="2024" name="bioRxiv">
        <title>A reference genome for Trichogramma kaykai: A tiny desert-dwelling parasitoid wasp with competing sex-ratio distorters.</title>
        <authorList>
            <person name="Culotta J."/>
            <person name="Lindsey A.R."/>
        </authorList>
    </citation>
    <scope>NUCLEOTIDE SEQUENCE [LARGE SCALE GENOMIC DNA]</scope>
    <source>
        <strain evidence="10 11">KSX58</strain>
    </source>
</reference>
<evidence type="ECO:0000313" key="10">
    <source>
        <dbReference type="EMBL" id="KAL3398591.1"/>
    </source>
</evidence>
<feature type="region of interest" description="Disordered" evidence="6">
    <location>
        <begin position="604"/>
        <end position="627"/>
    </location>
</feature>
<dbReference type="InterPro" id="IPR036179">
    <property type="entry name" value="Ig-like_dom_sf"/>
</dbReference>
<keyword evidence="11" id="KW-1185">Reference proteome</keyword>
<dbReference type="Pfam" id="PF13927">
    <property type="entry name" value="Ig_3"/>
    <property type="match status" value="1"/>
</dbReference>
<dbReference type="InterPro" id="IPR003961">
    <property type="entry name" value="FN3_dom"/>
</dbReference>
<feature type="domain" description="Ig-like" evidence="8">
    <location>
        <begin position="161"/>
        <end position="248"/>
    </location>
</feature>
<evidence type="ECO:0000256" key="1">
    <source>
        <dbReference type="ARBA" id="ARBA00004167"/>
    </source>
</evidence>
<keyword evidence="4 7" id="KW-0472">Membrane</keyword>
<dbReference type="InterPro" id="IPR013106">
    <property type="entry name" value="Ig_V-set"/>
</dbReference>
<evidence type="ECO:0000256" key="3">
    <source>
        <dbReference type="ARBA" id="ARBA00022989"/>
    </source>
</evidence>
<evidence type="ECO:0000256" key="6">
    <source>
        <dbReference type="SAM" id="MobiDB-lite"/>
    </source>
</evidence>
<dbReference type="Proteomes" id="UP001627154">
    <property type="component" value="Unassembled WGS sequence"/>
</dbReference>
<dbReference type="InterPro" id="IPR013783">
    <property type="entry name" value="Ig-like_fold"/>
</dbReference>
<dbReference type="InterPro" id="IPR007110">
    <property type="entry name" value="Ig-like_dom"/>
</dbReference>
<feature type="region of interest" description="Disordered" evidence="6">
    <location>
        <begin position="766"/>
        <end position="804"/>
    </location>
</feature>
<feature type="compositionally biased region" description="Polar residues" evidence="6">
    <location>
        <begin position="785"/>
        <end position="797"/>
    </location>
</feature>
<dbReference type="Gene3D" id="2.60.40.10">
    <property type="entry name" value="Immunoglobulins"/>
    <property type="match status" value="6"/>
</dbReference>
<feature type="domain" description="Fibronectin type-III" evidence="9">
    <location>
        <begin position="618"/>
        <end position="723"/>
    </location>
</feature>
<dbReference type="AlphaFoldDB" id="A0ABD2X1F1"/>
<evidence type="ECO:0000256" key="7">
    <source>
        <dbReference type="SAM" id="Phobius"/>
    </source>
</evidence>
<name>A0ABD2X1F1_9HYME</name>
<keyword evidence="5" id="KW-1015">Disulfide bond</keyword>
<feature type="compositionally biased region" description="Polar residues" evidence="6">
    <location>
        <begin position="615"/>
        <end position="627"/>
    </location>
</feature>
<feature type="domain" description="Ig-like" evidence="8">
    <location>
        <begin position="444"/>
        <end position="573"/>
    </location>
</feature>
<feature type="domain" description="Ig-like" evidence="8">
    <location>
        <begin position="354"/>
        <end position="440"/>
    </location>
</feature>
<feature type="domain" description="Ig-like" evidence="8">
    <location>
        <begin position="28"/>
        <end position="143"/>
    </location>
</feature>
<dbReference type="PANTHER" id="PTHR23278:SF28">
    <property type="entry name" value="SIDESTEP IV, ISOFORM C"/>
    <property type="match status" value="1"/>
</dbReference>
<evidence type="ECO:0000256" key="2">
    <source>
        <dbReference type="ARBA" id="ARBA00022692"/>
    </source>
</evidence>
<comment type="subcellular location">
    <subcellularLocation>
        <location evidence="1">Membrane</location>
        <topology evidence="1">Single-pass membrane protein</topology>
    </subcellularLocation>
</comment>
<dbReference type="InterPro" id="IPR013162">
    <property type="entry name" value="CD80_C2-set"/>
</dbReference>
<feature type="region of interest" description="Disordered" evidence="6">
    <location>
        <begin position="506"/>
        <end position="535"/>
    </location>
</feature>
<dbReference type="InterPro" id="IPR003599">
    <property type="entry name" value="Ig_sub"/>
</dbReference>
<protein>
    <submittedName>
        <fullName evidence="10">Uncharacterized protein</fullName>
    </submittedName>
</protein>
<gene>
    <name evidence="10" type="ORF">TKK_007728</name>
</gene>
<feature type="transmembrane region" description="Helical" evidence="7">
    <location>
        <begin position="739"/>
        <end position="762"/>
    </location>
</feature>
<dbReference type="InterPro" id="IPR003598">
    <property type="entry name" value="Ig_sub2"/>
</dbReference>
<dbReference type="SUPFAM" id="SSF49265">
    <property type="entry name" value="Fibronectin type III"/>
    <property type="match status" value="1"/>
</dbReference>
<evidence type="ECO:0000259" key="8">
    <source>
        <dbReference type="PROSITE" id="PS50835"/>
    </source>
</evidence>